<proteinExistence type="predicted"/>
<dbReference type="InterPro" id="IPR035919">
    <property type="entry name" value="EAL_sf"/>
</dbReference>
<organism evidence="2 3">
    <name type="scientific">Sutterella faecalis</name>
    <dbReference type="NCBI Taxonomy" id="2584944"/>
    <lineage>
        <taxon>Bacteria</taxon>
        <taxon>Pseudomonadati</taxon>
        <taxon>Pseudomonadota</taxon>
        <taxon>Betaproteobacteria</taxon>
        <taxon>Burkholderiales</taxon>
        <taxon>Sutterellaceae</taxon>
        <taxon>Sutterella</taxon>
    </lineage>
</organism>
<dbReference type="InterPro" id="IPR050706">
    <property type="entry name" value="Cyclic-di-GMP_PDE-like"/>
</dbReference>
<protein>
    <submittedName>
        <fullName evidence="2">EAL domain-containing protein</fullName>
    </submittedName>
</protein>
<dbReference type="CDD" id="cd01948">
    <property type="entry name" value="EAL"/>
    <property type="match status" value="1"/>
</dbReference>
<sequence>MVSRRRIHLSEIRWLYPGARDALASLHAQRLGGRSSSAARRSGTLFRMAVIPMQYIKRFLASFNESEEMTAAEEIVRLARESGTLDAFRSTAPASYEDTYFFFGDLASGEYHFSQDLKKLFGEPEDNPFFAVREIEKRITNEVDKRIRKAAIRALTDGAPRMVEYFRVELNGEVVWTCIRCARVHHAAKGPLYVCGSVEFISDRRILSELFTFTRCGEKLEATLSMLLSAPAGSSAAVLRMTHSTEPEREDLVNLISQRLLRHAQEPDAVICSSSGCCGALVVILRTESPECLRNFNELLSAELDHIGLPLDFFSALNQISNGGHSTSFQNRMPKVIEVLELLSKDASGSELSDTMLSLGDVLALYRAIKNNFAGFELHFQPVVSRRNRTTAGGELLIRFRTPHSNLGPHKFIPVLEKTPLAIPLGRWTFEAALSAAEELRYPECTIGFNVSPIQVDDPLYLKFIMETLKSSTQPASRFLMEITETSETIYPQNLELFLKKCREMGMRTAIDDFGTGYNSLESLLAAPFDVLKFGRSLTAKALSSEAGARLLGRLIAAAREYGAAVCVEGVETARELALLDAMEPDFYQGWYFSRPVRISVAKRFSLEQTCVNSQ</sequence>
<dbReference type="InterPro" id="IPR001633">
    <property type="entry name" value="EAL_dom"/>
</dbReference>
<dbReference type="Proteomes" id="UP000308889">
    <property type="component" value="Chromosome"/>
</dbReference>
<evidence type="ECO:0000313" key="2">
    <source>
        <dbReference type="EMBL" id="QDA53784.1"/>
    </source>
</evidence>
<gene>
    <name evidence="2" type="ORF">FG381_01810</name>
</gene>
<dbReference type="Gene3D" id="3.20.20.450">
    <property type="entry name" value="EAL domain"/>
    <property type="match status" value="1"/>
</dbReference>
<dbReference type="Gene3D" id="3.30.450.20">
    <property type="entry name" value="PAS domain"/>
    <property type="match status" value="1"/>
</dbReference>
<dbReference type="SUPFAM" id="SSF141868">
    <property type="entry name" value="EAL domain-like"/>
    <property type="match status" value="1"/>
</dbReference>
<feature type="domain" description="EAL" evidence="1">
    <location>
        <begin position="358"/>
        <end position="610"/>
    </location>
</feature>
<dbReference type="PANTHER" id="PTHR33121">
    <property type="entry name" value="CYCLIC DI-GMP PHOSPHODIESTERASE PDEF"/>
    <property type="match status" value="1"/>
</dbReference>
<accession>A0ABX5VCB6</accession>
<evidence type="ECO:0000259" key="1">
    <source>
        <dbReference type="PROSITE" id="PS50883"/>
    </source>
</evidence>
<name>A0ABX5VCB6_9BURK</name>
<dbReference type="SMART" id="SM00052">
    <property type="entry name" value="EAL"/>
    <property type="match status" value="1"/>
</dbReference>
<dbReference type="Pfam" id="PF00563">
    <property type="entry name" value="EAL"/>
    <property type="match status" value="1"/>
</dbReference>
<dbReference type="PROSITE" id="PS50883">
    <property type="entry name" value="EAL"/>
    <property type="match status" value="1"/>
</dbReference>
<reference evidence="3" key="1">
    <citation type="submission" date="2019-06" db="EMBL/GenBank/DDBJ databases">
        <authorList>
            <person name="Oh B.S."/>
        </authorList>
    </citation>
    <scope>NUCLEOTIDE SEQUENCE [LARGE SCALE GENOMIC DNA]</scope>
    <source>
        <strain evidence="3">KGMB03119</strain>
    </source>
</reference>
<evidence type="ECO:0000313" key="3">
    <source>
        <dbReference type="Proteomes" id="UP000308889"/>
    </source>
</evidence>
<keyword evidence="3" id="KW-1185">Reference proteome</keyword>
<dbReference type="PANTHER" id="PTHR33121:SF70">
    <property type="entry name" value="SIGNALING PROTEIN YKOW"/>
    <property type="match status" value="1"/>
</dbReference>
<dbReference type="EMBL" id="CP040882">
    <property type="protein sequence ID" value="QDA53784.1"/>
    <property type="molecule type" value="Genomic_DNA"/>
</dbReference>